<comment type="caution">
    <text evidence="1">The sequence shown here is derived from an EMBL/GenBank/DDBJ whole genome shotgun (WGS) entry which is preliminary data.</text>
</comment>
<dbReference type="EMBL" id="QFPN01000007">
    <property type="protein sequence ID" value="PZQ13644.1"/>
    <property type="molecule type" value="Genomic_DNA"/>
</dbReference>
<evidence type="ECO:0000313" key="1">
    <source>
        <dbReference type="EMBL" id="PZQ13644.1"/>
    </source>
</evidence>
<dbReference type="Proteomes" id="UP000249577">
    <property type="component" value="Unassembled WGS sequence"/>
</dbReference>
<protein>
    <submittedName>
        <fullName evidence="1">Uncharacterized protein</fullName>
    </submittedName>
</protein>
<accession>A0A2W5KD79</accession>
<sequence>MPETAQDRLDKFRRLKQTGAEEIDRRGRLKLRSLKDMNAIEADLIREAEAEQNPGRGRVRRVVVSPRSGF</sequence>
<evidence type="ECO:0000313" key="2">
    <source>
        <dbReference type="Proteomes" id="UP000249577"/>
    </source>
</evidence>
<dbReference type="AlphaFoldDB" id="A0A2W5KD79"/>
<gene>
    <name evidence="1" type="ORF">DI565_13970</name>
</gene>
<reference evidence="1 2" key="1">
    <citation type="submission" date="2017-08" db="EMBL/GenBank/DDBJ databases">
        <title>Infants hospitalized years apart are colonized by the same room-sourced microbial strains.</title>
        <authorList>
            <person name="Brooks B."/>
            <person name="Olm M.R."/>
            <person name="Firek B.A."/>
            <person name="Baker R."/>
            <person name="Thomas B.C."/>
            <person name="Morowitz M.J."/>
            <person name="Banfield J.F."/>
        </authorList>
    </citation>
    <scope>NUCLEOTIDE SEQUENCE [LARGE SCALE GENOMIC DNA]</scope>
    <source>
        <strain evidence="1">S2_005_003_R2_43</strain>
    </source>
</reference>
<name>A0A2W5KD79_ANCNO</name>
<proteinExistence type="predicted"/>
<organism evidence="1 2">
    <name type="scientific">Ancylobacter novellus</name>
    <name type="common">Thiobacillus novellus</name>
    <dbReference type="NCBI Taxonomy" id="921"/>
    <lineage>
        <taxon>Bacteria</taxon>
        <taxon>Pseudomonadati</taxon>
        <taxon>Pseudomonadota</taxon>
        <taxon>Alphaproteobacteria</taxon>
        <taxon>Hyphomicrobiales</taxon>
        <taxon>Xanthobacteraceae</taxon>
        <taxon>Ancylobacter</taxon>
    </lineage>
</organism>